<dbReference type="Pfam" id="PF00370">
    <property type="entry name" value="FGGY_N"/>
    <property type="match status" value="1"/>
</dbReference>
<dbReference type="GO" id="GO:0019150">
    <property type="term" value="F:D-ribulokinase activity"/>
    <property type="evidence" value="ECO:0007669"/>
    <property type="project" value="TreeGrafter"/>
</dbReference>
<protein>
    <submittedName>
        <fullName evidence="6">Unannotated protein</fullName>
    </submittedName>
</protein>
<dbReference type="NCBIfam" id="TIGR01315">
    <property type="entry name" value="5C_CHO_kinase"/>
    <property type="match status" value="1"/>
</dbReference>
<evidence type="ECO:0000259" key="4">
    <source>
        <dbReference type="Pfam" id="PF00370"/>
    </source>
</evidence>
<dbReference type="PIRSF" id="PIRSF000538">
    <property type="entry name" value="GlpK"/>
    <property type="match status" value="1"/>
</dbReference>
<dbReference type="InterPro" id="IPR043129">
    <property type="entry name" value="ATPase_NBD"/>
</dbReference>
<evidence type="ECO:0000313" key="6">
    <source>
        <dbReference type="EMBL" id="CAB4939490.1"/>
    </source>
</evidence>
<dbReference type="FunFam" id="3.30.420.40:FF:000101">
    <property type="entry name" value="FGGY carbohydrate kinase domain-containing protein"/>
    <property type="match status" value="1"/>
</dbReference>
<dbReference type="PANTHER" id="PTHR43435">
    <property type="entry name" value="RIBULOKINASE"/>
    <property type="match status" value="1"/>
</dbReference>
<dbReference type="AlphaFoldDB" id="A0A6J7J8P0"/>
<feature type="domain" description="Carbohydrate kinase FGGY N-terminal" evidence="4">
    <location>
        <begin position="12"/>
        <end position="270"/>
    </location>
</feature>
<reference evidence="6" key="1">
    <citation type="submission" date="2020-05" db="EMBL/GenBank/DDBJ databases">
        <authorList>
            <person name="Chiriac C."/>
            <person name="Salcher M."/>
            <person name="Ghai R."/>
            <person name="Kavagutti S V."/>
        </authorList>
    </citation>
    <scope>NUCLEOTIDE SEQUENCE</scope>
</reference>
<name>A0A6J7J8P0_9ZZZZ</name>
<keyword evidence="3" id="KW-0418">Kinase</keyword>
<dbReference type="CDD" id="cd07782">
    <property type="entry name" value="ASKHA_NBD_FGGY_D-RBK"/>
    <property type="match status" value="1"/>
</dbReference>
<dbReference type="Gene3D" id="3.30.420.40">
    <property type="match status" value="1"/>
</dbReference>
<dbReference type="GO" id="GO:0019321">
    <property type="term" value="P:pentose metabolic process"/>
    <property type="evidence" value="ECO:0007669"/>
    <property type="project" value="TreeGrafter"/>
</dbReference>
<accession>A0A6J7J8P0</accession>
<sequence>MTRPAADVDGGYVVGVDVGTGSARAAVFSASGVLMARGEHPIDVWHPRPDHIEQSSDDIWLAATAAVRDALRGSGATPSEVRGIGFDATCSLVAIDAAGAPVAVNSDGDDHRNVVVWMDHRAVDDAEQINRLGHPVLASVGGRISPEMQTPKLRWLQRELPAPWARVAHWFDLPDFLTWRATGALSRSLCSTVCKWTYVGHEGRWDRSFFEQIGLGGLADGNFSRIGNQIHAPGTAVGSGLSADAAADLGLLPGTPVGTSIIDAHAGALGAPATSHLDRRLAIIAGTSACHLAVSSAPLPVPGVWGPYWSALLPGWWLAEGGISASGAAIDHIVANHPASRLLGPQPLAALEQRLDELADGSPERLTRLAHAVHVDPSLLGNRSPLADPTRTGALVGWSLRDDLDDLAVRYLAAVQGLAYATRHIVEAMTEAGWRFEVSAVTGGSTHSPLWLRTHADVLDMPVVVPAEPDAVLLGAAMLGAVAGGLHSGVKDAMASMTRPGTIIEPNRASAEFHRAKYGVYRRMLRDHDNYRAAMEAARGEDWA</sequence>
<proteinExistence type="inferred from homology"/>
<keyword evidence="2" id="KW-0808">Transferase</keyword>
<dbReference type="Gene3D" id="1.20.58.2240">
    <property type="match status" value="1"/>
</dbReference>
<evidence type="ECO:0000256" key="2">
    <source>
        <dbReference type="ARBA" id="ARBA00022679"/>
    </source>
</evidence>
<evidence type="ECO:0000256" key="3">
    <source>
        <dbReference type="ARBA" id="ARBA00022777"/>
    </source>
</evidence>
<organism evidence="6">
    <name type="scientific">freshwater metagenome</name>
    <dbReference type="NCBI Taxonomy" id="449393"/>
    <lineage>
        <taxon>unclassified sequences</taxon>
        <taxon>metagenomes</taxon>
        <taxon>ecological metagenomes</taxon>
    </lineage>
</organism>
<dbReference type="SUPFAM" id="SSF53067">
    <property type="entry name" value="Actin-like ATPase domain"/>
    <property type="match status" value="2"/>
</dbReference>
<evidence type="ECO:0000259" key="5">
    <source>
        <dbReference type="Pfam" id="PF02782"/>
    </source>
</evidence>
<dbReference type="InterPro" id="IPR018485">
    <property type="entry name" value="FGGY_C"/>
</dbReference>
<dbReference type="InterPro" id="IPR000577">
    <property type="entry name" value="Carb_kinase_FGGY"/>
</dbReference>
<dbReference type="InterPro" id="IPR018484">
    <property type="entry name" value="FGGY_N"/>
</dbReference>
<dbReference type="EMBL" id="CAFBMH010000215">
    <property type="protein sequence ID" value="CAB4939490.1"/>
    <property type="molecule type" value="Genomic_DNA"/>
</dbReference>
<dbReference type="GO" id="GO:0005737">
    <property type="term" value="C:cytoplasm"/>
    <property type="evidence" value="ECO:0007669"/>
    <property type="project" value="TreeGrafter"/>
</dbReference>
<feature type="domain" description="Carbohydrate kinase FGGY C-terminal" evidence="5">
    <location>
        <begin position="281"/>
        <end position="483"/>
    </location>
</feature>
<evidence type="ECO:0000256" key="1">
    <source>
        <dbReference type="ARBA" id="ARBA00009156"/>
    </source>
</evidence>
<dbReference type="InterPro" id="IPR006003">
    <property type="entry name" value="FGGY_RbtK-like"/>
</dbReference>
<dbReference type="Pfam" id="PF02782">
    <property type="entry name" value="FGGY_C"/>
    <property type="match status" value="1"/>
</dbReference>
<gene>
    <name evidence="6" type="ORF">UFOPK3543_03160</name>
</gene>
<dbReference type="PANTHER" id="PTHR43435:SF4">
    <property type="entry name" value="FGGY CARBOHYDRATE KINASE DOMAIN-CONTAINING PROTEIN"/>
    <property type="match status" value="1"/>
</dbReference>
<comment type="similarity">
    <text evidence="1">Belongs to the FGGY kinase family.</text>
</comment>